<comment type="caution">
    <text evidence="2">The sequence shown here is derived from an EMBL/GenBank/DDBJ whole genome shotgun (WGS) entry which is preliminary data.</text>
</comment>
<dbReference type="EMBL" id="BJVI01000039">
    <property type="protein sequence ID" value="GEL19527.1"/>
    <property type="molecule type" value="Genomic_DNA"/>
</dbReference>
<dbReference type="Gene3D" id="3.20.20.60">
    <property type="entry name" value="Phosphoenolpyruvate-binding domains"/>
    <property type="match status" value="1"/>
</dbReference>
<dbReference type="PANTHER" id="PTHR42905">
    <property type="entry name" value="PHOSPHOENOLPYRUVATE CARBOXYLASE"/>
    <property type="match status" value="1"/>
</dbReference>
<dbReference type="InterPro" id="IPR039556">
    <property type="entry name" value="ICL/PEPM"/>
</dbReference>
<reference evidence="2 3" key="1">
    <citation type="submission" date="2019-07" db="EMBL/GenBank/DDBJ databases">
        <title>Whole genome shotgun sequence of Pseudonocardia asaccharolytica NBRC 16224.</title>
        <authorList>
            <person name="Hosoyama A."/>
            <person name="Uohara A."/>
            <person name="Ohji S."/>
            <person name="Ichikawa N."/>
        </authorList>
    </citation>
    <scope>NUCLEOTIDE SEQUENCE [LARGE SCALE GENOMIC DNA]</scope>
    <source>
        <strain evidence="2 3">NBRC 16224</strain>
    </source>
</reference>
<gene>
    <name evidence="2" type="ORF">PA7_33640</name>
</gene>
<dbReference type="STRING" id="1123024.GCA_000423625_02924"/>
<dbReference type="GO" id="GO:0016829">
    <property type="term" value="F:lyase activity"/>
    <property type="evidence" value="ECO:0007669"/>
    <property type="project" value="UniProtKB-KW"/>
</dbReference>
<organism evidence="2 3">
    <name type="scientific">Pseudonocardia asaccharolytica DSM 44247 = NBRC 16224</name>
    <dbReference type="NCBI Taxonomy" id="1123024"/>
    <lineage>
        <taxon>Bacteria</taxon>
        <taxon>Bacillati</taxon>
        <taxon>Actinomycetota</taxon>
        <taxon>Actinomycetes</taxon>
        <taxon>Pseudonocardiales</taxon>
        <taxon>Pseudonocardiaceae</taxon>
        <taxon>Pseudonocardia</taxon>
    </lineage>
</organism>
<sequence length="250" mass="25026">MPNPWDAGSARLLAALGFPALATTSSGFAATLGRLDGTVTRDEALAHAAAIVAAVDVPVSADLENGFAADPGAVADTVRGAVAAGLAGCSIEDFSGDPQSPIYDLGFAAERVAAAAVAAHRDTGLVLTARAENFLHGNPDLADTIARLQAYQEAGADVLYAPGLRDLDDIRRVIAAVDRPVNVLAFPGLAGVAGLAAAGVARISVGGAFSAATIGALNRAARELLDAGTFGFLELAAEGRVQAAAVFGPR</sequence>
<keyword evidence="1" id="KW-0732">Signal</keyword>
<dbReference type="InterPro" id="IPR015813">
    <property type="entry name" value="Pyrv/PenolPyrv_kinase-like_dom"/>
</dbReference>
<evidence type="ECO:0000313" key="3">
    <source>
        <dbReference type="Proteomes" id="UP000321328"/>
    </source>
</evidence>
<keyword evidence="2" id="KW-0456">Lyase</keyword>
<feature type="chain" id="PRO_5038443746" evidence="1">
    <location>
        <begin position="30"/>
        <end position="250"/>
    </location>
</feature>
<accession>A0A511D4E3</accession>
<protein>
    <submittedName>
        <fullName evidence="2">2-methylisocitrate lyase</fullName>
    </submittedName>
</protein>
<dbReference type="InterPro" id="IPR040442">
    <property type="entry name" value="Pyrv_kinase-like_dom_sf"/>
</dbReference>
<evidence type="ECO:0000256" key="1">
    <source>
        <dbReference type="SAM" id="SignalP"/>
    </source>
</evidence>
<dbReference type="SUPFAM" id="SSF51621">
    <property type="entry name" value="Phosphoenolpyruvate/pyruvate domain"/>
    <property type="match status" value="1"/>
</dbReference>
<evidence type="ECO:0000313" key="2">
    <source>
        <dbReference type="EMBL" id="GEL19527.1"/>
    </source>
</evidence>
<dbReference type="AlphaFoldDB" id="A0A511D4E3"/>
<dbReference type="PANTHER" id="PTHR42905:SF16">
    <property type="entry name" value="CARBOXYPHOSPHONOENOLPYRUVATE PHOSPHONOMUTASE-LIKE PROTEIN (AFU_ORTHOLOGUE AFUA_5G07230)"/>
    <property type="match status" value="1"/>
</dbReference>
<dbReference type="Pfam" id="PF13714">
    <property type="entry name" value="PEP_mutase"/>
    <property type="match status" value="1"/>
</dbReference>
<keyword evidence="3" id="KW-1185">Reference proteome</keyword>
<dbReference type="CDD" id="cd00377">
    <property type="entry name" value="ICL_PEPM"/>
    <property type="match status" value="1"/>
</dbReference>
<proteinExistence type="predicted"/>
<dbReference type="Proteomes" id="UP000321328">
    <property type="component" value="Unassembled WGS sequence"/>
</dbReference>
<feature type="signal peptide" evidence="1">
    <location>
        <begin position="1"/>
        <end position="29"/>
    </location>
</feature>
<name>A0A511D4E3_9PSEU</name>